<dbReference type="Proteomes" id="UP001138672">
    <property type="component" value="Unassembled WGS sequence"/>
</dbReference>
<reference evidence="2" key="1">
    <citation type="submission" date="2021-03" db="EMBL/GenBank/DDBJ databases">
        <title>Genomic Encyclopedia of Type Strains, Phase IV (KMG-IV): sequencing the most valuable type-strain genomes for metagenomic binning, comparative biology and taxonomic classification.</title>
        <authorList>
            <person name="Goeker M."/>
        </authorList>
    </citation>
    <scope>NUCLEOTIDE SEQUENCE</scope>
    <source>
        <strain evidence="2">DSM 15523</strain>
        <strain evidence="3 5">DSM 16476</strain>
    </source>
</reference>
<dbReference type="EMBL" id="JAUSUU010000008">
    <property type="protein sequence ID" value="MDQ0336325.1"/>
    <property type="molecule type" value="Genomic_DNA"/>
</dbReference>
<dbReference type="AlphaFoldDB" id="A0A9X0YMQ6"/>
<dbReference type="OrthoDB" id="9789562at2"/>
<sequence>MSETPLKNQIIAWLKNFNYWFQYAGNKLLEGETITDELAATTYVLFKENCGLKEKKEKIEEVNYSEMAVSSEVESEPLELKLIKDIENVNALASQQSIVINPNLTIIYGGNGTGKSGYIRLLNNAFNSRGDKQILHNVFNSIISGEPCCKFTFQSDTSKIELEYPKDKDNTVFTQFSVFDSHSVRVLLEQDNKLNFTPTGFEFFEKVLLLYRALTTKLQEEILANRPYNEFEKHFINENSIQTEIAKLGATTDIKKLKELGNYTEADEEKLTKLLEKWKELKSLDIPKKIYELQKLQGQLTEFTTRQQAILDLLKPEEIEIYKSLITSYHKLRDLAKQEGITSLKEYEIEALGSNEWRDFIKASKSYATVITENMENGTEYPDDTDNCLFCLQPLTDKQNTLIKSYWKLLKSEAEAELNRIIQKIQEVEKKLKGLSPAKFDETTTLFHYVNMIDEPLAMKWKDLVAASETVRQNLIINLSQVKLELPISSFTDNTKDFNKIDKQIKDTIEELIKKNPVKELQVLEAQINFLKDKSLLNKLLDKILKFVVAHKWAAKAERFLSVFNTRSITAKQGELFNQHITEKYTNTFNDECGKLNAPNIVNIVQRNAKVSTLRKLQVEGQIANNILSEGEQRAISISDFLTEAQLNPNNKGIFFDDPVTSQDHERRERIASRLVELSKQKQIIVFTHDIAFFIRLKLIAENTGVNHEYTTIRKAGGTPGIISPDLPWIIQPVGKRIKFLRNRLVQLRTVEKESSEDEYLFFAKSWYGLLRETWERTVEERLFKGVVERFSLGIQTQKLKKVAVTEEFLKDIETGMTESSNWLHDAAAGLNPTPPDSNKAEADLNFLDEFAKKCVSA</sequence>
<dbReference type="CDD" id="cd00267">
    <property type="entry name" value="ABC_ATPase"/>
    <property type="match status" value="1"/>
</dbReference>
<protein>
    <submittedName>
        <fullName evidence="2">Energy-coupling factor transporter ATP-binding protein EcfA2</fullName>
    </submittedName>
</protein>
<proteinExistence type="predicted"/>
<evidence type="ECO:0000259" key="1">
    <source>
        <dbReference type="Pfam" id="PF13166"/>
    </source>
</evidence>
<dbReference type="InterPro" id="IPR026866">
    <property type="entry name" value="CR006_AAA"/>
</dbReference>
<dbReference type="Proteomes" id="UP001231587">
    <property type="component" value="Unassembled WGS sequence"/>
</dbReference>
<evidence type="ECO:0000313" key="3">
    <source>
        <dbReference type="EMBL" id="MDQ0336325.1"/>
    </source>
</evidence>
<name>A0A9X0YMQ6_9FLAO</name>
<dbReference type="RefSeq" id="WP_057781707.1">
    <property type="nucleotide sequence ID" value="NZ_JAGGJQ010000008.1"/>
</dbReference>
<dbReference type="GO" id="GO:0005524">
    <property type="term" value="F:ATP binding"/>
    <property type="evidence" value="ECO:0007669"/>
    <property type="project" value="UniProtKB-KW"/>
</dbReference>
<keyword evidence="2" id="KW-0067">ATP-binding</keyword>
<evidence type="ECO:0000313" key="5">
    <source>
        <dbReference type="Proteomes" id="UP001231587"/>
    </source>
</evidence>
<organism evidence="2 4">
    <name type="scientific">Formosa algae</name>
    <dbReference type="NCBI Taxonomy" id="225843"/>
    <lineage>
        <taxon>Bacteria</taxon>
        <taxon>Pseudomonadati</taxon>
        <taxon>Bacteroidota</taxon>
        <taxon>Flavobacteriia</taxon>
        <taxon>Flavobacteriales</taxon>
        <taxon>Flavobacteriaceae</taxon>
        <taxon>Formosa</taxon>
    </lineage>
</organism>
<dbReference type="EMBL" id="JAGGJQ010000008">
    <property type="protein sequence ID" value="MBP1840778.1"/>
    <property type="molecule type" value="Genomic_DNA"/>
</dbReference>
<evidence type="ECO:0000313" key="4">
    <source>
        <dbReference type="Proteomes" id="UP001138672"/>
    </source>
</evidence>
<keyword evidence="5" id="KW-1185">Reference proteome</keyword>
<comment type="caution">
    <text evidence="2">The sequence shown here is derived from an EMBL/GenBank/DDBJ whole genome shotgun (WGS) entry which is preliminary data.</text>
</comment>
<dbReference type="InterPro" id="IPR027417">
    <property type="entry name" value="P-loop_NTPase"/>
</dbReference>
<keyword evidence="2" id="KW-0547">Nucleotide-binding</keyword>
<dbReference type="Pfam" id="PF13166">
    <property type="entry name" value="AAA_13"/>
    <property type="match status" value="1"/>
</dbReference>
<evidence type="ECO:0000313" key="2">
    <source>
        <dbReference type="EMBL" id="MBP1840778.1"/>
    </source>
</evidence>
<dbReference type="SUPFAM" id="SSF52540">
    <property type="entry name" value="P-loop containing nucleoside triphosphate hydrolases"/>
    <property type="match status" value="1"/>
</dbReference>
<accession>A0A9X0YMQ6</accession>
<dbReference type="Gene3D" id="3.40.50.300">
    <property type="entry name" value="P-loop containing nucleotide triphosphate hydrolases"/>
    <property type="match status" value="2"/>
</dbReference>
<feature type="domain" description="Protein CR006 P-loop" evidence="1">
    <location>
        <begin position="106"/>
        <end position="706"/>
    </location>
</feature>
<gene>
    <name evidence="2" type="ORF">J2Z56_002709</name>
    <name evidence="3" type="ORF">J2Z57_002778</name>
</gene>